<dbReference type="Gene3D" id="1.10.10.10">
    <property type="entry name" value="Winged helix-like DNA-binding domain superfamily/Winged helix DNA-binding domain"/>
    <property type="match status" value="1"/>
</dbReference>
<evidence type="ECO:0000259" key="6">
    <source>
        <dbReference type="Pfam" id="PF23559"/>
    </source>
</evidence>
<dbReference type="Pfam" id="PF23559">
    <property type="entry name" value="WHD_DRP"/>
    <property type="match status" value="1"/>
</dbReference>
<protein>
    <submittedName>
        <fullName evidence="9">Disease resistance protein RPM1-like</fullName>
    </submittedName>
</protein>
<dbReference type="InterPro" id="IPR042197">
    <property type="entry name" value="Apaf_helical"/>
</dbReference>
<dbReference type="GO" id="GO:0043531">
    <property type="term" value="F:ADP binding"/>
    <property type="evidence" value="ECO:0007669"/>
    <property type="project" value="InterPro"/>
</dbReference>
<keyword evidence="8" id="KW-1185">Reference proteome</keyword>
<keyword evidence="1" id="KW-0677">Repeat</keyword>
<evidence type="ECO:0000313" key="8">
    <source>
        <dbReference type="Proteomes" id="UP000189703"/>
    </source>
</evidence>
<dbReference type="FunFam" id="3.40.50.300:FF:001091">
    <property type="entry name" value="Probable disease resistance protein At1g61300"/>
    <property type="match status" value="1"/>
</dbReference>
<dbReference type="PRINTS" id="PR00364">
    <property type="entry name" value="DISEASERSIST"/>
</dbReference>
<dbReference type="FunFam" id="1.10.10.10:FF:000322">
    <property type="entry name" value="Probable disease resistance protein At1g63360"/>
    <property type="match status" value="1"/>
</dbReference>
<keyword evidence="2" id="KW-0547">Nucleotide-binding</keyword>
<dbReference type="InterPro" id="IPR044974">
    <property type="entry name" value="Disease_R_plants"/>
</dbReference>
<organism evidence="8 9">
    <name type="scientific">Nelumbo nucifera</name>
    <name type="common">Sacred lotus</name>
    <dbReference type="NCBI Taxonomy" id="4432"/>
    <lineage>
        <taxon>Eukaryota</taxon>
        <taxon>Viridiplantae</taxon>
        <taxon>Streptophyta</taxon>
        <taxon>Embryophyta</taxon>
        <taxon>Tracheophyta</taxon>
        <taxon>Spermatophyta</taxon>
        <taxon>Magnoliopsida</taxon>
        <taxon>Proteales</taxon>
        <taxon>Nelumbonaceae</taxon>
        <taxon>Nelumbo</taxon>
    </lineage>
</organism>
<evidence type="ECO:0000259" key="7">
    <source>
        <dbReference type="Pfam" id="PF23598"/>
    </source>
</evidence>
<feature type="domain" description="Disease resistance R13L4/SHOC-2-like LRR" evidence="7">
    <location>
        <begin position="547"/>
        <end position="873"/>
    </location>
</feature>
<proteinExistence type="predicted"/>
<dbReference type="RefSeq" id="XP_010253838.1">
    <property type="nucleotide sequence ID" value="XM_010255536.1"/>
</dbReference>
<dbReference type="FunCoup" id="A0A1U7ZYT6">
    <property type="interactions" value="426"/>
</dbReference>
<dbReference type="InterPro" id="IPR041118">
    <property type="entry name" value="Rx_N"/>
</dbReference>
<dbReference type="AlphaFoldDB" id="A0A1U7ZYT6"/>
<dbReference type="InterPro" id="IPR036388">
    <property type="entry name" value="WH-like_DNA-bd_sf"/>
</dbReference>
<dbReference type="Gene3D" id="1.20.5.4130">
    <property type="match status" value="1"/>
</dbReference>
<dbReference type="InterPro" id="IPR002182">
    <property type="entry name" value="NB-ARC"/>
</dbReference>
<evidence type="ECO:0000256" key="2">
    <source>
        <dbReference type="ARBA" id="ARBA00022741"/>
    </source>
</evidence>
<dbReference type="Pfam" id="PF23598">
    <property type="entry name" value="LRR_14"/>
    <property type="match status" value="1"/>
</dbReference>
<dbReference type="OMA" id="CSTIFRE"/>
<dbReference type="GeneID" id="104594982"/>
<reference evidence="9" key="1">
    <citation type="submission" date="2025-08" db="UniProtKB">
        <authorList>
            <consortium name="RefSeq"/>
        </authorList>
    </citation>
    <scope>IDENTIFICATION</scope>
</reference>
<dbReference type="Gene3D" id="3.40.50.300">
    <property type="entry name" value="P-loop containing nucleotide triphosphate hydrolases"/>
    <property type="match status" value="1"/>
</dbReference>
<dbReference type="Proteomes" id="UP000189703">
    <property type="component" value="Unplaced"/>
</dbReference>
<evidence type="ECO:0000259" key="4">
    <source>
        <dbReference type="Pfam" id="PF00931"/>
    </source>
</evidence>
<dbReference type="InterPro" id="IPR038005">
    <property type="entry name" value="RX-like_CC"/>
</dbReference>
<dbReference type="eggNOG" id="KOG4658">
    <property type="taxonomic scope" value="Eukaryota"/>
</dbReference>
<dbReference type="SUPFAM" id="SSF52058">
    <property type="entry name" value="L domain-like"/>
    <property type="match status" value="1"/>
</dbReference>
<dbReference type="Gene3D" id="3.80.10.10">
    <property type="entry name" value="Ribonuclease Inhibitor"/>
    <property type="match status" value="1"/>
</dbReference>
<dbReference type="Pfam" id="PF18052">
    <property type="entry name" value="Rx_N"/>
    <property type="match status" value="1"/>
</dbReference>
<dbReference type="GO" id="GO:0051707">
    <property type="term" value="P:response to other organism"/>
    <property type="evidence" value="ECO:0007669"/>
    <property type="project" value="UniProtKB-ARBA"/>
</dbReference>
<evidence type="ECO:0000256" key="3">
    <source>
        <dbReference type="ARBA" id="ARBA00022821"/>
    </source>
</evidence>
<dbReference type="PANTHER" id="PTHR23155">
    <property type="entry name" value="DISEASE RESISTANCE PROTEIN RP"/>
    <property type="match status" value="1"/>
</dbReference>
<feature type="domain" description="Disease resistance protein winged helix" evidence="6">
    <location>
        <begin position="431"/>
        <end position="501"/>
    </location>
</feature>
<dbReference type="CDD" id="cd14798">
    <property type="entry name" value="RX-CC_like"/>
    <property type="match status" value="1"/>
</dbReference>
<dbReference type="Pfam" id="PF00931">
    <property type="entry name" value="NB-ARC"/>
    <property type="match status" value="1"/>
</dbReference>
<dbReference type="OrthoDB" id="1060944at2759"/>
<sequence>MAEIAVEFLLSKVASIIHKEASLISGAQDEFHEIKLELEKLRSLARDADQRSESDEGVRTWVTQVRESAYELEDIIDEFTYSMQNQANDGIFRRFFLTAVDLSRSIVVRSQIATKLEAMNIKIRDLVTRSERYGIKSVGAPIVRDSRGNSLNRHGDQSSPYVVEDEHVVGIEENRLLLLAWLRDGEPERKVISVVGSGGLGKTTLVSQVFNNLILKRSFDCYAWVTVSQTYTIENVLRKMVSYLFDEKKELFPDDLSAMDYRRLVDVLVDFLKQKRYLIVLDDVRTLNLWGEIVVALPDAKLRSRIMITTREMGIASSSYGVRSHVLHLQPLQEKDAWTLFCKISFSRYPHRCCPQHLLEVSQILVGKCGGLPLAIVAMGGLMSFKGWTELEWWKVDDNLSDINRSSDSILSLCFSDLPYYLKLCLLYCCVFSEDYLIRRKRLIRLWIAEGFVRETGGKDLEEVAEAYHTELISRNLLEVASKNSFGMVKECRLHNLVRDVLVSVSERENFCVIYDGLEPKEVASARRLSLHKIDRRILSCTDMSSLRSFFLLSAQRISASYPISGLPFGFKLLRVLDLQGIPIKRIPDCVVDLSNLRYLNLRETLVTEIPGSLGRLRYLQTLDIRDSQVKELPNEIVQSQSLHHLITSSHRLSWAAFHFIDGMRVPSNIWKLKELRVLECVEAEGDMIRQLGNMKKLRRIGLTKLSEGDGRDLCTALQNMQLLYYLFLMASNEEESLELDALWTPPPLLKILILAGKLERVPRWFRSLDNLMSLHLHWSQVREDLLSYIDTLPNLGRLTLVNANDGHRLCFRAGGFLKLRILRLWNSSQLYTIEIEKGAMPCLKELDLRILNELRMLPQGIEYLTNLNKLTLMGVPRELVGRLDKDDSEDRSRVQHIPEIIYYYTTPSPLLYYKNLA</sequence>
<dbReference type="STRING" id="4432.A0A1U7ZYT6"/>
<keyword evidence="3" id="KW-0611">Plant defense</keyword>
<dbReference type="PANTHER" id="PTHR23155:SF1205">
    <property type="entry name" value="DISEASE RESISTANCE PROTEIN RPM1"/>
    <property type="match status" value="1"/>
</dbReference>
<evidence type="ECO:0000259" key="5">
    <source>
        <dbReference type="Pfam" id="PF18052"/>
    </source>
</evidence>
<dbReference type="InterPro" id="IPR027417">
    <property type="entry name" value="P-loop_NTPase"/>
</dbReference>
<feature type="domain" description="NB-ARC" evidence="4">
    <location>
        <begin position="181"/>
        <end position="347"/>
    </location>
</feature>
<evidence type="ECO:0000313" key="9">
    <source>
        <dbReference type="RefSeq" id="XP_010253838.1"/>
    </source>
</evidence>
<gene>
    <name evidence="9" type="primary">LOC104594982</name>
</gene>
<dbReference type="KEGG" id="nnu:104594982"/>
<dbReference type="InterPro" id="IPR055414">
    <property type="entry name" value="LRR_R13L4/SHOC2-like"/>
</dbReference>
<dbReference type="GO" id="GO:0006952">
    <property type="term" value="P:defense response"/>
    <property type="evidence" value="ECO:0007669"/>
    <property type="project" value="UniProtKB-KW"/>
</dbReference>
<dbReference type="Gene3D" id="1.10.8.430">
    <property type="entry name" value="Helical domain of apoptotic protease-activating factors"/>
    <property type="match status" value="1"/>
</dbReference>
<accession>A0A1U7ZYT6</accession>
<dbReference type="InterPro" id="IPR058922">
    <property type="entry name" value="WHD_DRP"/>
</dbReference>
<feature type="domain" description="Disease resistance N-terminal" evidence="5">
    <location>
        <begin position="5"/>
        <end position="88"/>
    </location>
</feature>
<evidence type="ECO:0000256" key="1">
    <source>
        <dbReference type="ARBA" id="ARBA00022737"/>
    </source>
</evidence>
<dbReference type="InterPro" id="IPR032675">
    <property type="entry name" value="LRR_dom_sf"/>
</dbReference>
<name>A0A1U7ZYT6_NELNU</name>
<dbReference type="SUPFAM" id="SSF52540">
    <property type="entry name" value="P-loop containing nucleoside triphosphate hydrolases"/>
    <property type="match status" value="1"/>
</dbReference>